<reference evidence="4" key="4">
    <citation type="submission" date="2019-12" db="UniProtKB">
        <authorList>
            <consortium name="WormBaseParasite"/>
        </authorList>
    </citation>
    <scope>IDENTIFICATION</scope>
</reference>
<reference evidence="1 3" key="1">
    <citation type="journal article" date="2007" name="Science">
        <title>Draft genome of the filarial nematode parasite Brugia malayi.</title>
        <authorList>
            <person name="Ghedin E."/>
            <person name="Wang S."/>
            <person name="Spiro D."/>
            <person name="Caler E."/>
            <person name="Zhao Q."/>
            <person name="Crabtree J."/>
            <person name="Allen J.E."/>
            <person name="Delcher A.L."/>
            <person name="Guiliano D.B."/>
            <person name="Miranda-Saavedra D."/>
            <person name="Angiuoli S.V."/>
            <person name="Creasy T."/>
            <person name="Amedeo P."/>
            <person name="Haas B."/>
            <person name="El-Sayed N.M."/>
            <person name="Wortman J.R."/>
            <person name="Feldblyum T."/>
            <person name="Tallon L."/>
            <person name="Schatz M."/>
            <person name="Shumway M."/>
            <person name="Koo H."/>
            <person name="Salzberg S.L."/>
            <person name="Schobel S."/>
            <person name="Pertea M."/>
            <person name="Pop M."/>
            <person name="White O."/>
            <person name="Barton G.J."/>
            <person name="Carlow C.K."/>
            <person name="Crawford M.J."/>
            <person name="Daub J."/>
            <person name="Dimmic M.W."/>
            <person name="Estes C.F."/>
            <person name="Foster J.M."/>
            <person name="Ganatra M."/>
            <person name="Gregory W.F."/>
            <person name="Johnson N.M."/>
            <person name="Jin J."/>
            <person name="Komuniecki R."/>
            <person name="Korf I."/>
            <person name="Kumar S."/>
            <person name="Laney S."/>
            <person name="Li B.W."/>
            <person name="Li W."/>
            <person name="Lindblom T.H."/>
            <person name="Lustigman S."/>
            <person name="Ma D."/>
            <person name="Maina C.V."/>
            <person name="Martin D.M."/>
            <person name="McCarter J.P."/>
            <person name="McReynolds L."/>
            <person name="Mitreva M."/>
            <person name="Nutman T.B."/>
            <person name="Parkinson J."/>
            <person name="Peregrin-Alvarez J.M."/>
            <person name="Poole C."/>
            <person name="Ren Q."/>
            <person name="Saunders L."/>
            <person name="Sluder A.E."/>
            <person name="Smith K."/>
            <person name="Stanke M."/>
            <person name="Unnasch T.R."/>
            <person name="Ware J."/>
            <person name="Wei A.D."/>
            <person name="Weil G."/>
            <person name="Williams D.J."/>
            <person name="Zhang Y."/>
            <person name="Williams S.A."/>
            <person name="Fraser-Liggett C."/>
            <person name="Slatko B."/>
            <person name="Blaxter M.L."/>
            <person name="Scott A.L."/>
        </authorList>
    </citation>
    <scope>NUCLEOTIDE SEQUENCE</scope>
    <source>
        <strain evidence="1 3">FR3</strain>
    </source>
</reference>
<proteinExistence type="predicted"/>
<evidence type="ECO:0000313" key="5">
    <source>
        <dbReference type="WormBase" id="Bm1214"/>
    </source>
</evidence>
<dbReference type="KEGG" id="bmy:BM_BM1214"/>
<accession>A0A4E9EVZ0</accession>
<dbReference type="CTD" id="66057664"/>
<organism evidence="1">
    <name type="scientific">Brugia malayi</name>
    <name type="common">Filarial nematode worm</name>
    <dbReference type="NCBI Taxonomy" id="6279"/>
    <lineage>
        <taxon>Eukaryota</taxon>
        <taxon>Metazoa</taxon>
        <taxon>Ecdysozoa</taxon>
        <taxon>Nematoda</taxon>
        <taxon>Chromadorea</taxon>
        <taxon>Rhabditida</taxon>
        <taxon>Spirurina</taxon>
        <taxon>Spiruromorpha</taxon>
        <taxon>Filarioidea</taxon>
        <taxon>Onchocercidae</taxon>
        <taxon>Brugia</taxon>
    </lineage>
</organism>
<evidence type="ECO:0000313" key="2">
    <source>
        <dbReference type="EMBL" id="VIO87580.1"/>
    </source>
</evidence>
<protein>
    <submittedName>
        <fullName evidence="1 4">Bm1214</fullName>
    </submittedName>
</protein>
<dbReference type="RefSeq" id="XP_042930232.1">
    <property type="nucleotide sequence ID" value="XM_043074298.1"/>
</dbReference>
<reference evidence="1" key="2">
    <citation type="submission" date="2012-12" db="EMBL/GenBank/DDBJ databases">
        <authorList>
            <person name="Gao Y.W."/>
            <person name="Fan S.T."/>
            <person name="Sun H.T."/>
            <person name="Wang Z."/>
            <person name="Gao X.L."/>
            <person name="Li Y.G."/>
            <person name="Wang T.C."/>
            <person name="Zhang K."/>
            <person name="Xu W.W."/>
            <person name="Yu Z.J."/>
            <person name="Xia X.Z."/>
        </authorList>
    </citation>
    <scope>NUCLEOTIDE SEQUENCE</scope>
    <source>
        <strain evidence="1">FR3</strain>
    </source>
</reference>
<dbReference type="GeneID" id="66057664"/>
<accession>A0A0J9XPB3</accession>
<sequence>MPTIYELHHYAIVSMLMLLKLGDNLQFRFMMQNLKLNQYTFQVISRQLQNKTKQKTINISA</sequence>
<dbReference type="AlphaFoldDB" id="A0A0J9XPB3"/>
<evidence type="ECO:0000313" key="4">
    <source>
        <dbReference type="WBParaSite" id="Bm1214.1"/>
    </source>
</evidence>
<dbReference type="EMBL" id="CAAKNF010000196">
    <property type="protein sequence ID" value="VIO87580.1"/>
    <property type="molecule type" value="Genomic_DNA"/>
</dbReference>
<keyword evidence="3" id="KW-1185">Reference proteome</keyword>
<dbReference type="Proteomes" id="UP000006672">
    <property type="component" value="Unassembled WGS sequence"/>
</dbReference>
<dbReference type="WormBase" id="Bm1214">
    <property type="protein sequence ID" value="BM29714"/>
    <property type="gene ID" value="WBGene00221475"/>
</dbReference>
<evidence type="ECO:0000313" key="3">
    <source>
        <dbReference type="Proteomes" id="UP000006672"/>
    </source>
</evidence>
<reference evidence="2" key="3">
    <citation type="submission" date="2019-04" db="EMBL/GenBank/DDBJ databases">
        <authorList>
            <person name="Howe K."/>
            <person name="Paulini M."/>
            <person name="Williams G."/>
        </authorList>
    </citation>
    <scope>NUCLEOTIDE SEQUENCE [LARGE SCALE GENOMIC DNA]</scope>
    <source>
        <strain evidence="2">FR3</strain>
    </source>
</reference>
<name>A0A0J9XPB3_BRUMA</name>
<evidence type="ECO:0000313" key="1">
    <source>
        <dbReference type="EMBL" id="CDP92850.1"/>
    </source>
</evidence>
<dbReference type="EMBL" id="LN856865">
    <property type="protein sequence ID" value="CDP92850.1"/>
    <property type="molecule type" value="Genomic_DNA"/>
</dbReference>
<gene>
    <name evidence="1 4 5" type="ORF">Bm1214</name>
    <name evidence="2" type="ORF">BM_BM1214</name>
    <name evidence="1" type="ORF">BM_Bm1214</name>
</gene>
<dbReference type="WBParaSite" id="Bm1214.1">
    <property type="protein sequence ID" value="Bm1214.1"/>
    <property type="gene ID" value="WBGene00221475"/>
</dbReference>